<comment type="subcellular location">
    <subcellularLocation>
        <location evidence="1">Membrane</location>
        <topology evidence="1">Multi-pass membrane protein</topology>
    </subcellularLocation>
</comment>
<keyword evidence="3 5" id="KW-1133">Transmembrane helix</keyword>
<name>A0A542XQ62_SALAC</name>
<evidence type="ECO:0000313" key="7">
    <source>
        <dbReference type="EMBL" id="TQL37942.1"/>
    </source>
</evidence>
<evidence type="ECO:0000313" key="8">
    <source>
        <dbReference type="Proteomes" id="UP000315983"/>
    </source>
</evidence>
<reference evidence="7 8" key="1">
    <citation type="submission" date="2019-06" db="EMBL/GenBank/DDBJ databases">
        <title>Sequencing the genomes of 1000 actinobacteria strains.</title>
        <authorList>
            <person name="Klenk H.-P."/>
        </authorList>
    </citation>
    <scope>NUCLEOTIDE SEQUENCE [LARGE SCALE GENOMIC DNA]</scope>
    <source>
        <strain evidence="7 8">DSM 44819</strain>
    </source>
</reference>
<sequence>MTNRLGFWLAHLFVLSYCGVLLAAFGVQFVTGELPCPLCILQRMAMMLVVCGPLYIIGRARRGDVTLADYAMGYGLSIVAAVAGAAYAARQILLHIVPPDPGYGSPVLGLHPYTWAFITFCVVLVFCGVSLVFGRELVPRGVRFGWPSKVVIGLFLVIVAANLVAVFVQEGFHWFLPADPTRYEIFDDLSLVGDARG</sequence>
<feature type="transmembrane region" description="Helical" evidence="5">
    <location>
        <begin position="7"/>
        <end position="28"/>
    </location>
</feature>
<dbReference type="RefSeq" id="WP_012183384.1">
    <property type="nucleotide sequence ID" value="NZ_BOQM01000017.1"/>
</dbReference>
<proteinExistence type="predicted"/>
<evidence type="ECO:0000313" key="6">
    <source>
        <dbReference type="EMBL" id="GIM85906.1"/>
    </source>
</evidence>
<dbReference type="AlphaFoldDB" id="A0A542XQ62"/>
<dbReference type="Pfam" id="PF02600">
    <property type="entry name" value="DsbB"/>
    <property type="match status" value="1"/>
</dbReference>
<dbReference type="Proteomes" id="UP000677457">
    <property type="component" value="Unassembled WGS sequence"/>
</dbReference>
<evidence type="ECO:0000256" key="1">
    <source>
        <dbReference type="ARBA" id="ARBA00004141"/>
    </source>
</evidence>
<dbReference type="InterPro" id="IPR023380">
    <property type="entry name" value="DsbB-like_sf"/>
</dbReference>
<dbReference type="GO" id="GO:0006457">
    <property type="term" value="P:protein folding"/>
    <property type="evidence" value="ECO:0007669"/>
    <property type="project" value="InterPro"/>
</dbReference>
<feature type="transmembrane region" description="Helical" evidence="5">
    <location>
        <begin position="146"/>
        <end position="168"/>
    </location>
</feature>
<reference evidence="6 9" key="2">
    <citation type="submission" date="2021-03" db="EMBL/GenBank/DDBJ databases">
        <title>Whole genome shotgun sequence of Salinispora arenicola NBRC 105043.</title>
        <authorList>
            <person name="Komaki H."/>
            <person name="Tamura T."/>
        </authorList>
    </citation>
    <scope>NUCLEOTIDE SEQUENCE [LARGE SCALE GENOMIC DNA]</scope>
    <source>
        <strain evidence="6 9">NBRC 105043</strain>
    </source>
</reference>
<dbReference type="InterPro" id="IPR003752">
    <property type="entry name" value="DiS_bond_form_DsbB/BdbC"/>
</dbReference>
<evidence type="ECO:0000256" key="5">
    <source>
        <dbReference type="SAM" id="Phobius"/>
    </source>
</evidence>
<keyword evidence="2 5" id="KW-0812">Transmembrane</keyword>
<dbReference type="EMBL" id="BOQM01000017">
    <property type="protein sequence ID" value="GIM85906.1"/>
    <property type="molecule type" value="Genomic_DNA"/>
</dbReference>
<evidence type="ECO:0000256" key="2">
    <source>
        <dbReference type="ARBA" id="ARBA00022692"/>
    </source>
</evidence>
<accession>A0A542XQ62</accession>
<dbReference type="Proteomes" id="UP000315983">
    <property type="component" value="Unassembled WGS sequence"/>
</dbReference>
<dbReference type="GO" id="GO:0015035">
    <property type="term" value="F:protein-disulfide reductase activity"/>
    <property type="evidence" value="ECO:0007669"/>
    <property type="project" value="InterPro"/>
</dbReference>
<dbReference type="OMA" id="HFYTWAF"/>
<evidence type="ECO:0000313" key="9">
    <source>
        <dbReference type="Proteomes" id="UP000677457"/>
    </source>
</evidence>
<evidence type="ECO:0000256" key="4">
    <source>
        <dbReference type="ARBA" id="ARBA00023136"/>
    </source>
</evidence>
<keyword evidence="4 5" id="KW-0472">Membrane</keyword>
<feature type="transmembrane region" description="Helical" evidence="5">
    <location>
        <begin position="70"/>
        <end position="93"/>
    </location>
</feature>
<dbReference type="SUPFAM" id="SSF158442">
    <property type="entry name" value="DsbB-like"/>
    <property type="match status" value="1"/>
</dbReference>
<feature type="transmembrane region" description="Helical" evidence="5">
    <location>
        <begin position="40"/>
        <end position="58"/>
    </location>
</feature>
<protein>
    <submittedName>
        <fullName evidence="7">Disulfide bond formation protein DsbB</fullName>
    </submittedName>
</protein>
<dbReference type="GeneID" id="93772332"/>
<organism evidence="7 8">
    <name type="scientific">Salinispora arenicola</name>
    <dbReference type="NCBI Taxonomy" id="168697"/>
    <lineage>
        <taxon>Bacteria</taxon>
        <taxon>Bacillati</taxon>
        <taxon>Actinomycetota</taxon>
        <taxon>Actinomycetes</taxon>
        <taxon>Micromonosporales</taxon>
        <taxon>Micromonosporaceae</taxon>
        <taxon>Salinispora</taxon>
    </lineage>
</organism>
<keyword evidence="9" id="KW-1185">Reference proteome</keyword>
<comment type="caution">
    <text evidence="7">The sequence shown here is derived from an EMBL/GenBank/DDBJ whole genome shotgun (WGS) entry which is preliminary data.</text>
</comment>
<gene>
    <name evidence="7" type="ORF">FB564_3113</name>
    <name evidence="6" type="ORF">Sar04_26420</name>
</gene>
<evidence type="ECO:0000256" key="3">
    <source>
        <dbReference type="ARBA" id="ARBA00022989"/>
    </source>
</evidence>
<dbReference type="GO" id="GO:0016020">
    <property type="term" value="C:membrane"/>
    <property type="evidence" value="ECO:0007669"/>
    <property type="project" value="UniProtKB-SubCell"/>
</dbReference>
<feature type="transmembrane region" description="Helical" evidence="5">
    <location>
        <begin position="113"/>
        <end position="134"/>
    </location>
</feature>
<dbReference type="EMBL" id="VFOL01000001">
    <property type="protein sequence ID" value="TQL37942.1"/>
    <property type="molecule type" value="Genomic_DNA"/>
</dbReference>
<dbReference type="Gene3D" id="1.20.1550.10">
    <property type="entry name" value="DsbB-like"/>
    <property type="match status" value="1"/>
</dbReference>